<dbReference type="Gene3D" id="1.25.40.180">
    <property type="match status" value="1"/>
</dbReference>
<sequence length="611" mass="68579">MAKKIKAPAGVSAVNGKTKKEDSTAKRKRKRKSSSTKKVVEEISPAVEEVSEKEEEIVEHSDEDSDSEEDDTGELKEVKRTKVENSVAIKYVPPHLRQAQNGVSEETARLQRRIRGLLNRLSEANVESITSDVSTIFQANGRHLVTEIISEEVVGSCIAGPRGNDQYAAVFAAYVAGMAATVGIDFGAKFVSKLAKALEDQYKKEDNLSVRNLTMLLSNLYVFRLLPSELLYELLGVLCKRFQELDVATMLTILQSCGLGLRGDDPAGMKDFIVSVQQRTADVKAQLSKDADKSSGGLSKRVQFMLETICDIKNNKKQSKELIPHARLKKWLQKLRVEDVQLRAVTWTKLIDTDQKGQWWLPQAGEGEHASEFRGEMLGAMDAGAVEAEKMLRLAASQRMNTDARRAVFCMVMSGEDYIDAFEKILRLKLPGTQDREVLRVIVECCLQEKVFNKYYALLAAKLCQHDKNHKFTTQYCVWDHFKQLDTMELRRNANLARFLAHLISSGALSLSVLKAVDFADPRVMTPKVVIHFRILLESLLTEYSDDEVWSSFSRLAASDKFQELRDGIVLFFHQYMKSPRVEEDGSAGLLAIRIKLAKKALKKVAGVLLK</sequence>
<evidence type="ECO:0000256" key="4">
    <source>
        <dbReference type="SAM" id="MobiDB-lite"/>
    </source>
</evidence>
<dbReference type="InterPro" id="IPR050781">
    <property type="entry name" value="CWC22_splicing_factor"/>
</dbReference>
<evidence type="ECO:0000256" key="1">
    <source>
        <dbReference type="ARBA" id="ARBA00004604"/>
    </source>
</evidence>
<dbReference type="Proteomes" id="UP001605036">
    <property type="component" value="Unassembled WGS sequence"/>
</dbReference>
<comment type="similarity">
    <text evidence="2">Belongs to the CWC22 family.</text>
</comment>
<evidence type="ECO:0000259" key="5">
    <source>
        <dbReference type="PROSITE" id="PS51366"/>
    </source>
</evidence>
<organism evidence="6 7">
    <name type="scientific">Riccia fluitans</name>
    <dbReference type="NCBI Taxonomy" id="41844"/>
    <lineage>
        <taxon>Eukaryota</taxon>
        <taxon>Viridiplantae</taxon>
        <taxon>Streptophyta</taxon>
        <taxon>Embryophyta</taxon>
        <taxon>Marchantiophyta</taxon>
        <taxon>Marchantiopsida</taxon>
        <taxon>Marchantiidae</taxon>
        <taxon>Marchantiales</taxon>
        <taxon>Ricciaceae</taxon>
        <taxon>Riccia</taxon>
    </lineage>
</organism>
<evidence type="ECO:0000313" key="6">
    <source>
        <dbReference type="EMBL" id="KAL2620402.1"/>
    </source>
</evidence>
<gene>
    <name evidence="6" type="ORF">R1flu_000607</name>
</gene>
<dbReference type="Pfam" id="PF02847">
    <property type="entry name" value="MA3"/>
    <property type="match status" value="1"/>
</dbReference>
<dbReference type="PANTHER" id="PTHR18034">
    <property type="entry name" value="CELL CYCLE CONTROL PROTEIN CWF22-RELATED"/>
    <property type="match status" value="1"/>
</dbReference>
<dbReference type="Pfam" id="PF02854">
    <property type="entry name" value="MIF4G"/>
    <property type="match status" value="1"/>
</dbReference>
<name>A0ABD1Y434_9MARC</name>
<dbReference type="PANTHER" id="PTHR18034:SF4">
    <property type="entry name" value="NUCLEOLAR MIF4G DOMAIN-CONTAINING PROTEIN 1"/>
    <property type="match status" value="1"/>
</dbReference>
<keyword evidence="3" id="KW-0539">Nucleus</keyword>
<comment type="caution">
    <text evidence="6">The sequence shown here is derived from an EMBL/GenBank/DDBJ whole genome shotgun (WGS) entry which is preliminary data.</text>
</comment>
<feature type="domain" description="MI" evidence="5">
    <location>
        <begin position="403"/>
        <end position="519"/>
    </location>
</feature>
<evidence type="ECO:0000256" key="3">
    <source>
        <dbReference type="ARBA" id="ARBA00023242"/>
    </source>
</evidence>
<reference evidence="6 7" key="1">
    <citation type="submission" date="2024-09" db="EMBL/GenBank/DDBJ databases">
        <title>Chromosome-scale assembly of Riccia fluitans.</title>
        <authorList>
            <person name="Paukszto L."/>
            <person name="Sawicki J."/>
            <person name="Karawczyk K."/>
            <person name="Piernik-Szablinska J."/>
            <person name="Szczecinska M."/>
            <person name="Mazdziarz M."/>
        </authorList>
    </citation>
    <scope>NUCLEOTIDE SEQUENCE [LARGE SCALE GENOMIC DNA]</scope>
    <source>
        <strain evidence="6">Rf_01</strain>
        <tissue evidence="6">Aerial parts of the thallus</tissue>
    </source>
</reference>
<dbReference type="SUPFAM" id="SSF48371">
    <property type="entry name" value="ARM repeat"/>
    <property type="match status" value="1"/>
</dbReference>
<dbReference type="InterPro" id="IPR003891">
    <property type="entry name" value="Initiation_fac_eIF4g_MI"/>
</dbReference>
<comment type="subcellular location">
    <subcellularLocation>
        <location evidence="1">Nucleus</location>
        <location evidence="1">Nucleolus</location>
    </subcellularLocation>
</comment>
<dbReference type="GO" id="GO:0005730">
    <property type="term" value="C:nucleolus"/>
    <property type="evidence" value="ECO:0007669"/>
    <property type="project" value="UniProtKB-SubCell"/>
</dbReference>
<proteinExistence type="inferred from homology"/>
<feature type="compositionally biased region" description="Acidic residues" evidence="4">
    <location>
        <begin position="49"/>
        <end position="72"/>
    </location>
</feature>
<dbReference type="InterPro" id="IPR003890">
    <property type="entry name" value="MIF4G-like_typ-3"/>
</dbReference>
<keyword evidence="7" id="KW-1185">Reference proteome</keyword>
<feature type="compositionally biased region" description="Basic residues" evidence="4">
    <location>
        <begin position="26"/>
        <end position="35"/>
    </location>
</feature>
<dbReference type="PROSITE" id="PS51366">
    <property type="entry name" value="MI"/>
    <property type="match status" value="1"/>
</dbReference>
<feature type="region of interest" description="Disordered" evidence="4">
    <location>
        <begin position="1"/>
        <end position="79"/>
    </location>
</feature>
<dbReference type="SMART" id="SM00543">
    <property type="entry name" value="MIF4G"/>
    <property type="match status" value="1"/>
</dbReference>
<dbReference type="InterPro" id="IPR016024">
    <property type="entry name" value="ARM-type_fold"/>
</dbReference>
<protein>
    <recommendedName>
        <fullName evidence="5">MI domain-containing protein</fullName>
    </recommendedName>
</protein>
<dbReference type="SMART" id="SM00544">
    <property type="entry name" value="MA3"/>
    <property type="match status" value="1"/>
</dbReference>
<dbReference type="EMBL" id="JBHFFA010000006">
    <property type="protein sequence ID" value="KAL2620402.1"/>
    <property type="molecule type" value="Genomic_DNA"/>
</dbReference>
<accession>A0ABD1Y434</accession>
<dbReference type="AlphaFoldDB" id="A0ABD1Y434"/>
<evidence type="ECO:0000256" key="2">
    <source>
        <dbReference type="ARBA" id="ARBA00006856"/>
    </source>
</evidence>
<evidence type="ECO:0000313" key="7">
    <source>
        <dbReference type="Proteomes" id="UP001605036"/>
    </source>
</evidence>